<dbReference type="FunFam" id="2.40.10.10:FF:000068">
    <property type="entry name" value="transmembrane protease serine 2"/>
    <property type="match status" value="1"/>
</dbReference>
<evidence type="ECO:0000256" key="1">
    <source>
        <dbReference type="ARBA" id="ARBA00022670"/>
    </source>
</evidence>
<gene>
    <name evidence="10" type="ORF">AAFF_G00205040</name>
</gene>
<evidence type="ECO:0000259" key="8">
    <source>
        <dbReference type="PROSITE" id="PS50240"/>
    </source>
</evidence>
<dbReference type="InterPro" id="IPR001314">
    <property type="entry name" value="Peptidase_S1A"/>
</dbReference>
<evidence type="ECO:0000256" key="7">
    <source>
        <dbReference type="SAM" id="Phobius"/>
    </source>
</evidence>
<sequence length="421" mass="46270">MEGHRASCWFSSSSHFIVLFEGSPRMVFLTPCRLAAIFLTMLLLGGIGVAVWAVVTFLIKAEDTGLYDVQLNSANLRLSVFDSTHSRWRYVCSSSSNQILASMSCEEMGFVRALNHSVSTIPDGSKDSEEFLCVDGKELIHGKKIKEFLSPCNCASGQILTVICQDCGRRSLTEDRIVGGEESKLGRWPWQVSLQYDGAHQCGGSIISDRWIVSAAHCFPERYHHVSRWRVLLGSIYKTAAHKSVHVAEVQTVVFHSSYLPFVDPTIDDNGRDIAILALSSPLQFSVHSLVTVPPSPRADYIQPVCLPTYGQRLVEGKMGAVTGWGNTEYYGQSPDVLHEANVPIISDTVCNAPEYYDNQITTTMFCAGYEKGNIDACQGSGELGRTGCAQASWGSPGQEARCLHQGVQIPALDLLRHEDI</sequence>
<evidence type="ECO:0000313" key="10">
    <source>
        <dbReference type="EMBL" id="KAJ8384483.1"/>
    </source>
</evidence>
<dbReference type="InterPro" id="IPR009003">
    <property type="entry name" value="Peptidase_S1_PA"/>
</dbReference>
<feature type="domain" description="Peptidase S1" evidence="8">
    <location>
        <begin position="177"/>
        <end position="421"/>
    </location>
</feature>
<evidence type="ECO:0000256" key="4">
    <source>
        <dbReference type="ARBA" id="ARBA00023157"/>
    </source>
</evidence>
<proteinExistence type="predicted"/>
<dbReference type="Gene3D" id="2.40.10.10">
    <property type="entry name" value="Trypsin-like serine proteases"/>
    <property type="match status" value="1"/>
</dbReference>
<keyword evidence="7" id="KW-0812">Transmembrane</keyword>
<dbReference type="InterPro" id="IPR001190">
    <property type="entry name" value="SRCR"/>
</dbReference>
<feature type="domain" description="SRCR" evidence="9">
    <location>
        <begin position="41"/>
        <end position="165"/>
    </location>
</feature>
<dbReference type="GO" id="GO:0070008">
    <property type="term" value="F:serine-type exopeptidase activity"/>
    <property type="evidence" value="ECO:0007669"/>
    <property type="project" value="InterPro"/>
</dbReference>
<evidence type="ECO:0000256" key="5">
    <source>
        <dbReference type="ARBA" id="ARBA00023180"/>
    </source>
</evidence>
<evidence type="ECO:0000256" key="2">
    <source>
        <dbReference type="ARBA" id="ARBA00022801"/>
    </source>
</evidence>
<dbReference type="Pfam" id="PF00089">
    <property type="entry name" value="Trypsin"/>
    <property type="match status" value="1"/>
</dbReference>
<keyword evidence="11" id="KW-1185">Reference proteome</keyword>
<dbReference type="SUPFAM" id="SSF50494">
    <property type="entry name" value="Trypsin-like serine proteases"/>
    <property type="match status" value="1"/>
</dbReference>
<keyword evidence="2" id="KW-0378">Hydrolase</keyword>
<dbReference type="InterPro" id="IPR043504">
    <property type="entry name" value="Peptidase_S1_PA_chymotrypsin"/>
</dbReference>
<dbReference type="CDD" id="cd00190">
    <property type="entry name" value="Tryp_SPc"/>
    <property type="match status" value="1"/>
</dbReference>
<dbReference type="InterPro" id="IPR018114">
    <property type="entry name" value="TRYPSIN_HIS"/>
</dbReference>
<keyword evidence="7" id="KW-0472">Membrane</keyword>
<evidence type="ECO:0000256" key="3">
    <source>
        <dbReference type="ARBA" id="ARBA00022825"/>
    </source>
</evidence>
<dbReference type="PROSITE" id="PS50240">
    <property type="entry name" value="TRYPSIN_DOM"/>
    <property type="match status" value="1"/>
</dbReference>
<dbReference type="Gene3D" id="3.10.250.10">
    <property type="entry name" value="SRCR-like domain"/>
    <property type="match status" value="1"/>
</dbReference>
<dbReference type="Pfam" id="PF09272">
    <property type="entry name" value="Hepsin-SRCR"/>
    <property type="match status" value="1"/>
</dbReference>
<dbReference type="Proteomes" id="UP001221898">
    <property type="component" value="Unassembled WGS sequence"/>
</dbReference>
<comment type="caution">
    <text evidence="10">The sequence shown here is derived from an EMBL/GenBank/DDBJ whole genome shotgun (WGS) entry which is preliminary data.</text>
</comment>
<dbReference type="PANTHER" id="PTHR24252">
    <property type="entry name" value="ACROSIN-RELATED"/>
    <property type="match status" value="1"/>
</dbReference>
<dbReference type="PANTHER" id="PTHR24252:SF27">
    <property type="entry name" value="TRANSMEMBRANE PROTEASE SERINE 3-LIKE"/>
    <property type="match status" value="1"/>
</dbReference>
<dbReference type="InterPro" id="IPR036772">
    <property type="entry name" value="SRCR-like_dom_sf"/>
</dbReference>
<keyword evidence="7" id="KW-1133">Transmembrane helix</keyword>
<name>A0AAD7RHX8_9TELE</name>
<accession>A0AAD7RHX8</accession>
<dbReference type="PROSITE" id="PS00134">
    <property type="entry name" value="TRYPSIN_HIS"/>
    <property type="match status" value="1"/>
</dbReference>
<dbReference type="InterPro" id="IPR015352">
    <property type="entry name" value="Hepsin-SRCR_dom"/>
</dbReference>
<evidence type="ECO:0000313" key="11">
    <source>
        <dbReference type="Proteomes" id="UP001221898"/>
    </source>
</evidence>
<dbReference type="GO" id="GO:0016020">
    <property type="term" value="C:membrane"/>
    <property type="evidence" value="ECO:0007669"/>
    <property type="project" value="InterPro"/>
</dbReference>
<dbReference type="SMART" id="SM00020">
    <property type="entry name" value="Tryp_SPc"/>
    <property type="match status" value="1"/>
</dbReference>
<dbReference type="EMBL" id="JAINUG010000271">
    <property type="protein sequence ID" value="KAJ8384483.1"/>
    <property type="molecule type" value="Genomic_DNA"/>
</dbReference>
<reference evidence="10" key="1">
    <citation type="journal article" date="2023" name="Science">
        <title>Genome structures resolve the early diversification of teleost fishes.</title>
        <authorList>
            <person name="Parey E."/>
            <person name="Louis A."/>
            <person name="Montfort J."/>
            <person name="Bouchez O."/>
            <person name="Roques C."/>
            <person name="Iampietro C."/>
            <person name="Lluch J."/>
            <person name="Castinel A."/>
            <person name="Donnadieu C."/>
            <person name="Desvignes T."/>
            <person name="Floi Bucao C."/>
            <person name="Jouanno E."/>
            <person name="Wen M."/>
            <person name="Mejri S."/>
            <person name="Dirks R."/>
            <person name="Jansen H."/>
            <person name="Henkel C."/>
            <person name="Chen W.J."/>
            <person name="Zahm M."/>
            <person name="Cabau C."/>
            <person name="Klopp C."/>
            <person name="Thompson A.W."/>
            <person name="Robinson-Rechavi M."/>
            <person name="Braasch I."/>
            <person name="Lecointre G."/>
            <person name="Bobe J."/>
            <person name="Postlethwait J.H."/>
            <person name="Berthelot C."/>
            <person name="Roest Crollius H."/>
            <person name="Guiguen Y."/>
        </authorList>
    </citation>
    <scope>NUCLEOTIDE SEQUENCE</scope>
    <source>
        <strain evidence="10">NC1722</strain>
    </source>
</reference>
<keyword evidence="3" id="KW-0720">Serine protease</keyword>
<evidence type="ECO:0000259" key="9">
    <source>
        <dbReference type="PROSITE" id="PS50287"/>
    </source>
</evidence>
<dbReference type="SUPFAM" id="SSF56487">
    <property type="entry name" value="SRCR-like"/>
    <property type="match status" value="1"/>
</dbReference>
<dbReference type="PROSITE" id="PS50287">
    <property type="entry name" value="SRCR_2"/>
    <property type="match status" value="1"/>
</dbReference>
<protein>
    <submittedName>
        <fullName evidence="10">Uncharacterized protein</fullName>
    </submittedName>
</protein>
<dbReference type="PRINTS" id="PR00722">
    <property type="entry name" value="CHYMOTRYPSIN"/>
</dbReference>
<keyword evidence="4" id="KW-1015">Disulfide bond</keyword>
<evidence type="ECO:0000256" key="6">
    <source>
        <dbReference type="PROSITE-ProRule" id="PRU00196"/>
    </source>
</evidence>
<dbReference type="InterPro" id="IPR001254">
    <property type="entry name" value="Trypsin_dom"/>
</dbReference>
<feature type="transmembrane region" description="Helical" evidence="7">
    <location>
        <begin position="34"/>
        <end position="59"/>
    </location>
</feature>
<keyword evidence="1" id="KW-0645">Protease</keyword>
<organism evidence="10 11">
    <name type="scientific">Aldrovandia affinis</name>
    <dbReference type="NCBI Taxonomy" id="143900"/>
    <lineage>
        <taxon>Eukaryota</taxon>
        <taxon>Metazoa</taxon>
        <taxon>Chordata</taxon>
        <taxon>Craniata</taxon>
        <taxon>Vertebrata</taxon>
        <taxon>Euteleostomi</taxon>
        <taxon>Actinopterygii</taxon>
        <taxon>Neopterygii</taxon>
        <taxon>Teleostei</taxon>
        <taxon>Notacanthiformes</taxon>
        <taxon>Halosauridae</taxon>
        <taxon>Aldrovandia</taxon>
    </lineage>
</organism>
<dbReference type="GO" id="GO:0004252">
    <property type="term" value="F:serine-type endopeptidase activity"/>
    <property type="evidence" value="ECO:0007669"/>
    <property type="project" value="InterPro"/>
</dbReference>
<dbReference type="AlphaFoldDB" id="A0AAD7RHX8"/>
<comment type="caution">
    <text evidence="6">Lacks conserved residue(s) required for the propagation of feature annotation.</text>
</comment>
<dbReference type="GO" id="GO:0006508">
    <property type="term" value="P:proteolysis"/>
    <property type="evidence" value="ECO:0007669"/>
    <property type="project" value="UniProtKB-KW"/>
</dbReference>
<keyword evidence="5" id="KW-0325">Glycoprotein</keyword>